<keyword evidence="1" id="KW-1133">Transmembrane helix</keyword>
<dbReference type="Proteomes" id="UP000310506">
    <property type="component" value="Unassembled WGS sequence"/>
</dbReference>
<protein>
    <submittedName>
        <fullName evidence="2">Uncharacterized protein</fullName>
    </submittedName>
</protein>
<dbReference type="RefSeq" id="WP_136136848.1">
    <property type="nucleotide sequence ID" value="NZ_SDGV01000015.1"/>
</dbReference>
<keyword evidence="3" id="KW-1185">Reference proteome</keyword>
<dbReference type="EMBL" id="SDGV01000015">
    <property type="protein sequence ID" value="THB61154.1"/>
    <property type="molecule type" value="Genomic_DNA"/>
</dbReference>
<keyword evidence="1" id="KW-0472">Membrane</keyword>
<dbReference type="OrthoDB" id="2193994at2"/>
<feature type="transmembrane region" description="Helical" evidence="1">
    <location>
        <begin position="36"/>
        <end position="56"/>
    </location>
</feature>
<accession>A0A4S3B203</accession>
<evidence type="ECO:0000313" key="3">
    <source>
        <dbReference type="Proteomes" id="UP000310506"/>
    </source>
</evidence>
<proteinExistence type="predicted"/>
<sequence>MSLKRFVQLFICFFVAILIPFAMIQLLNIASLTIQFLLYVILGYIILTLPLTLMTLRKNK</sequence>
<evidence type="ECO:0000313" key="2">
    <source>
        <dbReference type="EMBL" id="THB61154.1"/>
    </source>
</evidence>
<feature type="transmembrane region" description="Helical" evidence="1">
    <location>
        <begin position="7"/>
        <end position="30"/>
    </location>
</feature>
<reference evidence="2 3" key="1">
    <citation type="submission" date="2019-01" db="EMBL/GenBank/DDBJ databases">
        <title>Vagococcus silagei sp. nov. isolated from brewer's grain.</title>
        <authorList>
            <person name="Guu J.-R."/>
        </authorList>
    </citation>
    <scope>NUCLEOTIDE SEQUENCE [LARGE SCALE GENOMIC DNA]</scope>
    <source>
        <strain evidence="2 3">2B-2</strain>
    </source>
</reference>
<name>A0A4S3B203_9ENTE</name>
<keyword evidence="1" id="KW-0812">Transmembrane</keyword>
<gene>
    <name evidence="2" type="ORF">ESZ54_06440</name>
</gene>
<dbReference type="AlphaFoldDB" id="A0A4S3B203"/>
<comment type="caution">
    <text evidence="2">The sequence shown here is derived from an EMBL/GenBank/DDBJ whole genome shotgun (WGS) entry which is preliminary data.</text>
</comment>
<organism evidence="2 3">
    <name type="scientific">Vagococcus silagei</name>
    <dbReference type="NCBI Taxonomy" id="2508885"/>
    <lineage>
        <taxon>Bacteria</taxon>
        <taxon>Bacillati</taxon>
        <taxon>Bacillota</taxon>
        <taxon>Bacilli</taxon>
        <taxon>Lactobacillales</taxon>
        <taxon>Enterococcaceae</taxon>
        <taxon>Vagococcus</taxon>
    </lineage>
</organism>
<evidence type="ECO:0000256" key="1">
    <source>
        <dbReference type="SAM" id="Phobius"/>
    </source>
</evidence>